<sequence length="434" mass="49183">MKNLLQKKFIVKFKKTIIFLLSVILITGLALYGYYEYNQKGIGNKKNEGIALFKDDNYEKATGILNDYLTNYPDDNEVKEIISIIKIYNDSKAHFDKGNFELVISTLYTMPEKANDYPIKSKIDELKNNTNNSIKKKEIEAVFIELKALIDSEDYTGAKDIITKLETMELGNESDVEELAKNKKLVEDYFIDKDKLEANKDKLEADKELSANKESPKPTNKPQTENNSEAKQPYIANTSAAKNSSQLLTITSTGGSSGELIMWEKDSQGVWYEYDRMYARLGSGGMKEASEVYEMDKCTPTGVYSLTEAFGVAENPGSGVRYKQLDGSEYWIDDSNSQYYNTMEFGEANDRWQSAEHLIDYKNAYKYSLVIDYNRWPAIPGKSSAIFLHVDTGIPTLGCVAVAQDKMVKILNWINPSSNPKIILGFDDNYISKF</sequence>
<dbReference type="PANTHER" id="PTHR38589:SF1">
    <property type="entry name" value="BLR0621 PROTEIN"/>
    <property type="match status" value="1"/>
</dbReference>
<evidence type="ECO:0000313" key="4">
    <source>
        <dbReference type="EMBL" id="MBB6713958.1"/>
    </source>
</evidence>
<keyword evidence="2" id="KW-0812">Transmembrane</keyword>
<comment type="caution">
    <text evidence="4">The sequence shown here is derived from an EMBL/GenBank/DDBJ whole genome shotgun (WGS) entry which is preliminary data.</text>
</comment>
<protein>
    <submittedName>
        <fullName evidence="4">L,D-transpeptidase family protein</fullName>
    </submittedName>
</protein>
<evidence type="ECO:0000256" key="1">
    <source>
        <dbReference type="SAM" id="MobiDB-lite"/>
    </source>
</evidence>
<dbReference type="GO" id="GO:0016740">
    <property type="term" value="F:transferase activity"/>
    <property type="evidence" value="ECO:0007669"/>
    <property type="project" value="InterPro"/>
</dbReference>
<organism evidence="4 5">
    <name type="scientific">Clostridium gasigenes</name>
    <dbReference type="NCBI Taxonomy" id="94869"/>
    <lineage>
        <taxon>Bacteria</taxon>
        <taxon>Bacillati</taxon>
        <taxon>Bacillota</taxon>
        <taxon>Clostridia</taxon>
        <taxon>Eubacteriales</taxon>
        <taxon>Clostridiaceae</taxon>
        <taxon>Clostridium</taxon>
    </lineage>
</organism>
<dbReference type="EMBL" id="JACKWY010000002">
    <property type="protein sequence ID" value="MBB6713958.1"/>
    <property type="molecule type" value="Genomic_DNA"/>
</dbReference>
<dbReference type="AlphaFoldDB" id="A0A7X0VQG2"/>
<feature type="compositionally biased region" description="Basic and acidic residues" evidence="1">
    <location>
        <begin position="205"/>
        <end position="216"/>
    </location>
</feature>
<gene>
    <name evidence="4" type="ORF">H7E68_04305</name>
</gene>
<keyword evidence="2" id="KW-0472">Membrane</keyword>
<dbReference type="PANTHER" id="PTHR38589">
    <property type="entry name" value="BLR0621 PROTEIN"/>
    <property type="match status" value="1"/>
</dbReference>
<reference evidence="4 5" key="1">
    <citation type="submission" date="2020-08" db="EMBL/GenBank/DDBJ databases">
        <title>Clostridia isolated from Swiss meat.</title>
        <authorList>
            <person name="Wambui J."/>
            <person name="Stevens M.J.A."/>
            <person name="Stephan R."/>
        </authorList>
    </citation>
    <scope>NUCLEOTIDE SEQUENCE [LARGE SCALE GENOMIC DNA]</scope>
    <source>
        <strain evidence="4 5">CM001</strain>
    </source>
</reference>
<evidence type="ECO:0000256" key="2">
    <source>
        <dbReference type="SAM" id="Phobius"/>
    </source>
</evidence>
<evidence type="ECO:0000313" key="5">
    <source>
        <dbReference type="Proteomes" id="UP000585258"/>
    </source>
</evidence>
<accession>A0A7X0VQG2</accession>
<feature type="transmembrane region" description="Helical" evidence="2">
    <location>
        <begin position="16"/>
        <end position="35"/>
    </location>
</feature>
<proteinExistence type="predicted"/>
<name>A0A7X0VQG2_9CLOT</name>
<feature type="domain" description="L,D-TPase catalytic" evidence="3">
    <location>
        <begin position="273"/>
        <end position="417"/>
    </location>
</feature>
<keyword evidence="2" id="KW-1133">Transmembrane helix</keyword>
<feature type="compositionally biased region" description="Polar residues" evidence="1">
    <location>
        <begin position="217"/>
        <end position="229"/>
    </location>
</feature>
<evidence type="ECO:0000259" key="3">
    <source>
        <dbReference type="Pfam" id="PF03734"/>
    </source>
</evidence>
<dbReference type="RefSeq" id="WP_185163666.1">
    <property type="nucleotide sequence ID" value="NZ_JACKWY010000002.1"/>
</dbReference>
<dbReference type="Proteomes" id="UP000585258">
    <property type="component" value="Unassembled WGS sequence"/>
</dbReference>
<dbReference type="InterPro" id="IPR005490">
    <property type="entry name" value="LD_TPept_cat_dom"/>
</dbReference>
<dbReference type="Pfam" id="PF03734">
    <property type="entry name" value="YkuD"/>
    <property type="match status" value="1"/>
</dbReference>
<feature type="region of interest" description="Disordered" evidence="1">
    <location>
        <begin position="205"/>
        <end position="229"/>
    </location>
</feature>